<name>A0A5J4QP41_9ZZZZ</name>
<keyword evidence="1" id="KW-0812">Transmembrane</keyword>
<feature type="transmembrane region" description="Helical" evidence="1">
    <location>
        <begin position="44"/>
        <end position="65"/>
    </location>
</feature>
<keyword evidence="1" id="KW-0472">Membrane</keyword>
<accession>A0A5J4QP41</accession>
<reference evidence="3" key="1">
    <citation type="submission" date="2019-03" db="EMBL/GenBank/DDBJ databases">
        <title>Single cell metagenomics reveals metabolic interactions within the superorganism composed of flagellate Streblomastix strix and complex community of Bacteroidetes bacteria on its surface.</title>
        <authorList>
            <person name="Treitli S.C."/>
            <person name="Kolisko M."/>
            <person name="Husnik F."/>
            <person name="Keeling P."/>
            <person name="Hampl V."/>
        </authorList>
    </citation>
    <scope>NUCLEOTIDE SEQUENCE</scope>
    <source>
        <strain evidence="3">STM</strain>
    </source>
</reference>
<dbReference type="AlphaFoldDB" id="A0A5J4QP41"/>
<comment type="caution">
    <text evidence="3">The sequence shown here is derived from an EMBL/GenBank/DDBJ whole genome shotgun (WGS) entry which is preliminary data.</text>
</comment>
<organism evidence="3">
    <name type="scientific">termite gut metagenome</name>
    <dbReference type="NCBI Taxonomy" id="433724"/>
    <lineage>
        <taxon>unclassified sequences</taxon>
        <taxon>metagenomes</taxon>
        <taxon>organismal metagenomes</taxon>
    </lineage>
</organism>
<evidence type="ECO:0000256" key="1">
    <source>
        <dbReference type="SAM" id="Phobius"/>
    </source>
</evidence>
<dbReference type="EMBL" id="SNRY01002934">
    <property type="protein sequence ID" value="KAA6322889.1"/>
    <property type="molecule type" value="Genomic_DNA"/>
</dbReference>
<feature type="domain" description="Thoeris protein ThsA Macro" evidence="2">
    <location>
        <begin position="81"/>
        <end position="262"/>
    </location>
</feature>
<evidence type="ECO:0000313" key="3">
    <source>
        <dbReference type="EMBL" id="KAA6322889.1"/>
    </source>
</evidence>
<feature type="transmembrane region" description="Helical" evidence="1">
    <location>
        <begin position="15"/>
        <end position="32"/>
    </location>
</feature>
<protein>
    <recommendedName>
        <fullName evidence="2">Thoeris protein ThsA Macro domain-containing protein</fullName>
    </recommendedName>
</protein>
<evidence type="ECO:0000259" key="2">
    <source>
        <dbReference type="Pfam" id="PF20016"/>
    </source>
</evidence>
<gene>
    <name evidence="3" type="ORF">EZS27_027616</name>
</gene>
<sequence length="281" mass="33233">MKKVSIWDKRIRTQFWGYFSVISGIISFVFLFDFLPDEYKKYNLYIGAICLFILIVIYISIWIWANRLKKIKINIDGSSVIIKEGDLFEEEGYKAIGFNEYFDTQVDNKIISEHSLNGIFIKRICSNNTEELDKYITNQCNTDDIIEKDVERKRGGKKIKYKLSSIVVYDEYLLTAFSKFDDENRAYLTMPEYIEFLINFWDRVNRIYAQKSVSVPVFGSGITRIKEHKNITDEDLLKIMLWTFKLSEYRFKYPAKLTIIVHKDKIDEVNLLDIESIKKGL</sequence>
<proteinExistence type="predicted"/>
<dbReference type="InterPro" id="IPR045535">
    <property type="entry name" value="ThsA_Macro"/>
</dbReference>
<keyword evidence="1" id="KW-1133">Transmembrane helix</keyword>
<dbReference type="Pfam" id="PF20016">
    <property type="entry name" value="ThsA_Macro"/>
    <property type="match status" value="1"/>
</dbReference>